<feature type="region of interest" description="Disordered" evidence="1">
    <location>
        <begin position="1"/>
        <end position="101"/>
    </location>
</feature>
<feature type="compositionally biased region" description="Basic and acidic residues" evidence="1">
    <location>
        <begin position="10"/>
        <end position="19"/>
    </location>
</feature>
<sequence>MLPLPGMDKQCPRDRNRDVVEEEEEGRGGGEEERRKRGTREEERERAGSRRWSKTRDRQMPVRVATAAWEGKGRGRERREGNARQNGTQEKPGAPRPPSRVWSGLVWSAWSACPFREKPTHSPSLRKRTKALKH</sequence>
<feature type="compositionally biased region" description="Basic and acidic residues" evidence="1">
    <location>
        <begin position="71"/>
        <end position="82"/>
    </location>
</feature>
<feature type="compositionally biased region" description="Basic residues" evidence="1">
    <location>
        <begin position="124"/>
        <end position="134"/>
    </location>
</feature>
<feature type="region of interest" description="Disordered" evidence="1">
    <location>
        <begin position="115"/>
        <end position="134"/>
    </location>
</feature>
<keyword evidence="3" id="KW-1185">Reference proteome</keyword>
<dbReference type="Proteomes" id="UP000247233">
    <property type="component" value="Unassembled WGS sequence"/>
</dbReference>
<organism evidence="2 3">
    <name type="scientific">Aspergillus heteromorphus CBS 117.55</name>
    <dbReference type="NCBI Taxonomy" id="1448321"/>
    <lineage>
        <taxon>Eukaryota</taxon>
        <taxon>Fungi</taxon>
        <taxon>Dikarya</taxon>
        <taxon>Ascomycota</taxon>
        <taxon>Pezizomycotina</taxon>
        <taxon>Eurotiomycetes</taxon>
        <taxon>Eurotiomycetidae</taxon>
        <taxon>Eurotiales</taxon>
        <taxon>Aspergillaceae</taxon>
        <taxon>Aspergillus</taxon>
        <taxon>Aspergillus subgen. Circumdati</taxon>
    </lineage>
</organism>
<reference evidence="2 3" key="1">
    <citation type="submission" date="2016-12" db="EMBL/GenBank/DDBJ databases">
        <title>The genomes of Aspergillus section Nigri reveals drivers in fungal speciation.</title>
        <authorList>
            <consortium name="DOE Joint Genome Institute"/>
            <person name="Vesth T.C."/>
            <person name="Nybo J."/>
            <person name="Theobald S."/>
            <person name="Brandl J."/>
            <person name="Frisvad J.C."/>
            <person name="Nielsen K.F."/>
            <person name="Lyhne E.K."/>
            <person name="Kogle M.E."/>
            <person name="Kuo A."/>
            <person name="Riley R."/>
            <person name="Clum A."/>
            <person name="Nolan M."/>
            <person name="Lipzen A."/>
            <person name="Salamov A."/>
            <person name="Henrissat B."/>
            <person name="Wiebenga A."/>
            <person name="De Vries R.P."/>
            <person name="Grigoriev I.V."/>
            <person name="Mortensen U.H."/>
            <person name="Andersen M.R."/>
            <person name="Baker S.E."/>
        </authorList>
    </citation>
    <scope>NUCLEOTIDE SEQUENCE [LARGE SCALE GENOMIC DNA]</scope>
    <source>
        <strain evidence="2 3">CBS 117.55</strain>
    </source>
</reference>
<comment type="caution">
    <text evidence="2">The sequence shown here is derived from an EMBL/GenBank/DDBJ whole genome shotgun (WGS) entry which is preliminary data.</text>
</comment>
<dbReference type="GeneID" id="37070841"/>
<protein>
    <submittedName>
        <fullName evidence="2">Uncharacterized protein</fullName>
    </submittedName>
</protein>
<gene>
    <name evidence="2" type="ORF">BO70DRAFT_6362</name>
</gene>
<accession>A0A317X0R6</accession>
<name>A0A317X0R6_9EURO</name>
<evidence type="ECO:0000313" key="2">
    <source>
        <dbReference type="EMBL" id="PWY92244.1"/>
    </source>
</evidence>
<evidence type="ECO:0000256" key="1">
    <source>
        <dbReference type="SAM" id="MobiDB-lite"/>
    </source>
</evidence>
<dbReference type="RefSeq" id="XP_025403983.1">
    <property type="nucleotide sequence ID" value="XM_025548604.1"/>
</dbReference>
<dbReference type="AlphaFoldDB" id="A0A317X0R6"/>
<evidence type="ECO:0000313" key="3">
    <source>
        <dbReference type="Proteomes" id="UP000247233"/>
    </source>
</evidence>
<dbReference type="EMBL" id="MSFL01000001">
    <property type="protein sequence ID" value="PWY92244.1"/>
    <property type="molecule type" value="Genomic_DNA"/>
</dbReference>
<feature type="compositionally biased region" description="Basic and acidic residues" evidence="1">
    <location>
        <begin position="26"/>
        <end position="60"/>
    </location>
</feature>
<proteinExistence type="predicted"/>
<dbReference type="VEuPathDB" id="FungiDB:BO70DRAFT_6362"/>